<gene>
    <name evidence="3" type="ORF">J8F10_09975</name>
    <name evidence="4" type="ORF">J8F10_12480</name>
    <name evidence="5" type="ORF">J8F10_21900</name>
    <name evidence="6" type="ORF">J8F10_31220</name>
</gene>
<dbReference type="Proteomes" id="UP000676565">
    <property type="component" value="Unassembled WGS sequence"/>
</dbReference>
<accession>A0ABS5BPG7</accession>
<protein>
    <submittedName>
        <fullName evidence="3">ISAs1 family transposase</fullName>
    </submittedName>
</protein>
<feature type="domain" description="H repeat-associated protein N-terminal" evidence="2">
    <location>
        <begin position="7"/>
        <end position="94"/>
    </location>
</feature>
<keyword evidence="7" id="KW-1185">Reference proteome</keyword>
<dbReference type="EMBL" id="JAGKQQ010000001">
    <property type="protein sequence ID" value="MBP3957917.1"/>
    <property type="molecule type" value="Genomic_DNA"/>
</dbReference>
<dbReference type="EMBL" id="JAGKQQ010000001">
    <property type="protein sequence ID" value="MBP3955608.1"/>
    <property type="molecule type" value="Genomic_DNA"/>
</dbReference>
<dbReference type="PANTHER" id="PTHR30298">
    <property type="entry name" value="H REPEAT-ASSOCIATED PREDICTED TRANSPOSASE"/>
    <property type="match status" value="1"/>
</dbReference>
<dbReference type="RefSeq" id="WP_210653680.1">
    <property type="nucleotide sequence ID" value="NZ_JAGKQQ010000001.1"/>
</dbReference>
<evidence type="ECO:0000313" key="6">
    <source>
        <dbReference type="EMBL" id="MBP3959740.1"/>
    </source>
</evidence>
<dbReference type="Pfam" id="PF13808">
    <property type="entry name" value="DDE_Tnp_1_assoc"/>
    <property type="match status" value="1"/>
</dbReference>
<organism evidence="3 7">
    <name type="scientific">Gemmata palustris</name>
    <dbReference type="NCBI Taxonomy" id="2822762"/>
    <lineage>
        <taxon>Bacteria</taxon>
        <taxon>Pseudomonadati</taxon>
        <taxon>Planctomycetota</taxon>
        <taxon>Planctomycetia</taxon>
        <taxon>Gemmatales</taxon>
        <taxon>Gemmataceae</taxon>
        <taxon>Gemmata</taxon>
    </lineage>
</organism>
<evidence type="ECO:0000259" key="1">
    <source>
        <dbReference type="Pfam" id="PF01609"/>
    </source>
</evidence>
<reference evidence="3 7" key="1">
    <citation type="submission" date="2021-04" db="EMBL/GenBank/DDBJ databases">
        <authorList>
            <person name="Ivanova A."/>
        </authorList>
    </citation>
    <scope>NUCLEOTIDE SEQUENCE [LARGE SCALE GENOMIC DNA]</scope>
    <source>
        <strain evidence="3 7">G18</strain>
    </source>
</reference>
<dbReference type="InterPro" id="IPR032806">
    <property type="entry name" value="YbfD_N"/>
</dbReference>
<evidence type="ECO:0000313" key="7">
    <source>
        <dbReference type="Proteomes" id="UP000676565"/>
    </source>
</evidence>
<comment type="caution">
    <text evidence="3">The sequence shown here is derived from an EMBL/GenBank/DDBJ whole genome shotgun (WGS) entry which is preliminary data.</text>
</comment>
<evidence type="ECO:0000259" key="2">
    <source>
        <dbReference type="Pfam" id="PF13808"/>
    </source>
</evidence>
<dbReference type="EMBL" id="JAGKQQ010000001">
    <property type="protein sequence ID" value="MBP3956099.1"/>
    <property type="molecule type" value="Genomic_DNA"/>
</dbReference>
<feature type="domain" description="Transposase IS4-like" evidence="1">
    <location>
        <begin position="104"/>
        <end position="200"/>
    </location>
</feature>
<sequence>MSRSLVERLAELPDPRSRHGRQYPLVGLLTLCLVAVMAGHTTPEAIAQFGRLRQKRLGHALGFRNGNMPCPNTIAGLLRNLDPDHLDRIIGAWLGERHPEGWEHIALDGKRLRGSRDGEVPGAHLLAAYAPGAAAVVAQMTVEATTNEHKAALRLLGVLPPLGGAVVTGGAIFTQPDVCTAVQDRGGDYILYAKSNQGTLHADLEATFATGAGGDFSPRVTAPVGPGCRYRV</sequence>
<proteinExistence type="predicted"/>
<evidence type="ECO:0000313" key="5">
    <source>
        <dbReference type="EMBL" id="MBP3957917.1"/>
    </source>
</evidence>
<dbReference type="Pfam" id="PF01609">
    <property type="entry name" value="DDE_Tnp_1"/>
    <property type="match status" value="1"/>
</dbReference>
<dbReference type="PANTHER" id="PTHR30298:SF0">
    <property type="entry name" value="PROTEIN YBFL-RELATED"/>
    <property type="match status" value="1"/>
</dbReference>
<dbReference type="NCBIfam" id="NF033564">
    <property type="entry name" value="transpos_ISAs1"/>
    <property type="match status" value="1"/>
</dbReference>
<name>A0ABS5BPG7_9BACT</name>
<evidence type="ECO:0000313" key="3">
    <source>
        <dbReference type="EMBL" id="MBP3955608.1"/>
    </source>
</evidence>
<evidence type="ECO:0000313" key="4">
    <source>
        <dbReference type="EMBL" id="MBP3956099.1"/>
    </source>
</evidence>
<dbReference type="InterPro" id="IPR051698">
    <property type="entry name" value="Transposase_11-like"/>
</dbReference>
<dbReference type="EMBL" id="JAGKQQ010000001">
    <property type="protein sequence ID" value="MBP3959740.1"/>
    <property type="molecule type" value="Genomic_DNA"/>
</dbReference>
<dbReference type="InterPro" id="IPR047647">
    <property type="entry name" value="ISAs1_transpos"/>
</dbReference>
<dbReference type="InterPro" id="IPR002559">
    <property type="entry name" value="Transposase_11"/>
</dbReference>